<feature type="chain" id="PRO_5013917870" evidence="4">
    <location>
        <begin position="31"/>
        <end position="755"/>
    </location>
</feature>
<dbReference type="FunFam" id="3.30.2080.10:FF:000001">
    <property type="entry name" value="Alpha-1,2-mannosidase subfamily"/>
    <property type="match status" value="1"/>
</dbReference>
<reference evidence="7 8" key="1">
    <citation type="submission" date="2017-10" db="EMBL/GenBank/DDBJ databases">
        <title>Whole genome of Pedobacter ginsengisoli T01R-27 isolated from tomato rhizosphere.</title>
        <authorList>
            <person name="Weon H.-Y."/>
            <person name="Lee S.A."/>
            <person name="Sang M.K."/>
            <person name="Song J."/>
        </authorList>
    </citation>
    <scope>NUCLEOTIDE SEQUENCE [LARGE SCALE GENOMIC DNA]</scope>
    <source>
        <strain evidence="7 8">T01R-27</strain>
    </source>
</reference>
<dbReference type="SUPFAM" id="SSF48208">
    <property type="entry name" value="Six-hairpin glycosidases"/>
    <property type="match status" value="1"/>
</dbReference>
<evidence type="ECO:0000256" key="4">
    <source>
        <dbReference type="SAM" id="SignalP"/>
    </source>
</evidence>
<gene>
    <name evidence="7" type="ORF">CPT03_10970</name>
</gene>
<organism evidence="7 8">
    <name type="scientific">Pedobacter ginsengisoli</name>
    <dbReference type="NCBI Taxonomy" id="363852"/>
    <lineage>
        <taxon>Bacteria</taxon>
        <taxon>Pseudomonadati</taxon>
        <taxon>Bacteroidota</taxon>
        <taxon>Sphingobacteriia</taxon>
        <taxon>Sphingobacteriales</taxon>
        <taxon>Sphingobacteriaceae</taxon>
        <taxon>Pedobacter</taxon>
    </lineage>
</organism>
<dbReference type="Pfam" id="PF17678">
    <property type="entry name" value="Glyco_hydro_92N"/>
    <property type="match status" value="1"/>
</dbReference>
<feature type="domain" description="Glycosyl hydrolase family 92" evidence="5">
    <location>
        <begin position="255"/>
        <end position="744"/>
    </location>
</feature>
<evidence type="ECO:0000259" key="6">
    <source>
        <dbReference type="Pfam" id="PF17678"/>
    </source>
</evidence>
<protein>
    <submittedName>
        <fullName evidence="7">Alpha-mannosidase</fullName>
    </submittedName>
</protein>
<dbReference type="InterPro" id="IPR005887">
    <property type="entry name" value="GH92_a_mannosidase_put"/>
</dbReference>
<keyword evidence="4" id="KW-0732">Signal</keyword>
<name>A0A2D1U5T5_9SPHI</name>
<comment type="subunit">
    <text evidence="2">Monomer.</text>
</comment>
<keyword evidence="8" id="KW-1185">Reference proteome</keyword>
<dbReference type="EMBL" id="CP024091">
    <property type="protein sequence ID" value="ATP56966.1"/>
    <property type="molecule type" value="Genomic_DNA"/>
</dbReference>
<dbReference type="PANTHER" id="PTHR12143:SF43">
    <property type="entry name" value="PUTATIVE-RELATED"/>
    <property type="match status" value="1"/>
</dbReference>
<dbReference type="Gene3D" id="2.70.98.10">
    <property type="match status" value="1"/>
</dbReference>
<keyword evidence="3" id="KW-0106">Calcium</keyword>
<dbReference type="GO" id="GO:0006516">
    <property type="term" value="P:glycoprotein catabolic process"/>
    <property type="evidence" value="ECO:0007669"/>
    <property type="project" value="TreeGrafter"/>
</dbReference>
<dbReference type="InterPro" id="IPR008928">
    <property type="entry name" value="6-hairpin_glycosidase_sf"/>
</dbReference>
<feature type="domain" description="Glycosyl hydrolase family 92 N-terminal" evidence="6">
    <location>
        <begin position="43"/>
        <end position="249"/>
    </location>
</feature>
<dbReference type="Pfam" id="PF07971">
    <property type="entry name" value="Glyco_hydro_92"/>
    <property type="match status" value="1"/>
</dbReference>
<dbReference type="OrthoDB" id="9758101at2"/>
<proteinExistence type="predicted"/>
<dbReference type="AlphaFoldDB" id="A0A2D1U5T5"/>
<dbReference type="Gene3D" id="3.30.2080.10">
    <property type="entry name" value="GH92 mannosidase domain"/>
    <property type="match status" value="1"/>
</dbReference>
<evidence type="ECO:0000256" key="1">
    <source>
        <dbReference type="ARBA" id="ARBA00001913"/>
    </source>
</evidence>
<evidence type="ECO:0000313" key="7">
    <source>
        <dbReference type="EMBL" id="ATP56966.1"/>
    </source>
</evidence>
<dbReference type="PANTHER" id="PTHR12143">
    <property type="entry name" value="PEPTIDE N-GLYCANASE PNGASE -RELATED"/>
    <property type="match status" value="1"/>
</dbReference>
<dbReference type="GO" id="GO:0005975">
    <property type="term" value="P:carbohydrate metabolic process"/>
    <property type="evidence" value="ECO:0007669"/>
    <property type="project" value="InterPro"/>
</dbReference>
<sequence length="755" mass="86097">MSLIFNRTITSKFKVAFSAALLFGQGIAMAQTNQYEGTGNLKYVDPIIGNVGQLLEPTRPTVQLPNQMIRMFAQRPDYMSDQISSFPLNVVSHRMGQVFAIKPTVKSIEGNDWGKKMTYDHDLEINRPWYYTTWLIDEEVKVEFTPGKKTGIFRFEFPANSEKGLLLSTYNGGDHEYKSISKKEISGIETYSGNIKVYMYGAFNTDVVLGGLKDGKAVAANSVNEKELKAWVSFPKNTPKAIEFKYAISYISAEQAKKNFDNELKNSTFEQQVKKGEEAWSKVINQIKTVGGTEAQKRSFYTALYRCYERMVDITEDGQYYSGYDKQIHKTTRPFYVDDWSWDTYLAHHPLRTILNPEQEGDMMNSYVNMYTQSGWVPTFPLLFGDNPCMNGFHSSITFLDAYRKGIRSFDVKKAYEGMLKNANEATMLPWKNGPKGELEDFYYAKGYFPSLKKDEKETVAEVHSWEKRQAVAVTLGHSYDDWAVAQMAKELGNDQDYTKFIARSNNYKNLWDSKTQMFLPKDKDGNWVDIDPKFDGGMGGRDYYDENNGWTYLWQVQQDVKGLIGLFGSEKSFENKLDQLYREPLGRSKYENWAKFPDATGMVGQFSMGNEPSFHIPYLFNYTASPWKTQKHIRFLLDTWFKDNVFGIPGDEDGGGMTAFVVFSSMGFYPVTPGIPVYTIGSPVFQNVTIDLPSGKKFQLIANNCSVVNKYIQSAKFNGQVLNTPWFTHEQLVAGGKLELEMGAKPNKTWGVSK</sequence>
<evidence type="ECO:0000313" key="8">
    <source>
        <dbReference type="Proteomes" id="UP000223749"/>
    </source>
</evidence>
<dbReference type="InterPro" id="IPR041371">
    <property type="entry name" value="GH92_N"/>
</dbReference>
<dbReference type="Gene3D" id="1.20.1610.10">
    <property type="entry name" value="alpha-1,2-mannosidases domains"/>
    <property type="match status" value="1"/>
</dbReference>
<dbReference type="Gene3D" id="1.20.1050.60">
    <property type="entry name" value="alpha-1,2-mannosidase"/>
    <property type="match status" value="1"/>
</dbReference>
<evidence type="ECO:0000256" key="2">
    <source>
        <dbReference type="ARBA" id="ARBA00011245"/>
    </source>
</evidence>
<dbReference type="GO" id="GO:0030246">
    <property type="term" value="F:carbohydrate binding"/>
    <property type="evidence" value="ECO:0007669"/>
    <property type="project" value="InterPro"/>
</dbReference>
<evidence type="ECO:0000259" key="5">
    <source>
        <dbReference type="Pfam" id="PF07971"/>
    </source>
</evidence>
<feature type="signal peptide" evidence="4">
    <location>
        <begin position="1"/>
        <end position="30"/>
    </location>
</feature>
<dbReference type="GO" id="GO:0000224">
    <property type="term" value="F:peptide-N4-(N-acetyl-beta-glucosaminyl)asparagine amidase activity"/>
    <property type="evidence" value="ECO:0007669"/>
    <property type="project" value="TreeGrafter"/>
</dbReference>
<dbReference type="GO" id="GO:0005829">
    <property type="term" value="C:cytosol"/>
    <property type="evidence" value="ECO:0007669"/>
    <property type="project" value="TreeGrafter"/>
</dbReference>
<dbReference type="InterPro" id="IPR014718">
    <property type="entry name" value="GH-type_carb-bd"/>
</dbReference>
<accession>A0A2D1U5T5</accession>
<dbReference type="InterPro" id="IPR050883">
    <property type="entry name" value="PNGase"/>
</dbReference>
<dbReference type="InterPro" id="IPR012939">
    <property type="entry name" value="Glyco_hydro_92"/>
</dbReference>
<dbReference type="KEGG" id="pgs:CPT03_10970"/>
<dbReference type="NCBIfam" id="TIGR01180">
    <property type="entry name" value="aman2_put"/>
    <property type="match status" value="1"/>
</dbReference>
<dbReference type="Proteomes" id="UP000223749">
    <property type="component" value="Chromosome"/>
</dbReference>
<comment type="cofactor">
    <cofactor evidence="1">
        <name>Ca(2+)</name>
        <dbReference type="ChEBI" id="CHEBI:29108"/>
    </cofactor>
</comment>
<dbReference type="RefSeq" id="WP_099438899.1">
    <property type="nucleotide sequence ID" value="NZ_CP024091.1"/>
</dbReference>
<evidence type="ECO:0000256" key="3">
    <source>
        <dbReference type="ARBA" id="ARBA00022837"/>
    </source>
</evidence>